<dbReference type="PROSITE" id="PS50893">
    <property type="entry name" value="ABC_TRANSPORTER_2"/>
    <property type="match status" value="1"/>
</dbReference>
<evidence type="ECO:0000256" key="5">
    <source>
        <dbReference type="ARBA" id="ARBA00022970"/>
    </source>
</evidence>
<proteinExistence type="inferred from homology"/>
<dbReference type="SUPFAM" id="SSF52540">
    <property type="entry name" value="P-loop containing nucleoside triphosphate hydrolases"/>
    <property type="match status" value="1"/>
</dbReference>
<dbReference type="EMBL" id="UOEF01000294">
    <property type="protein sequence ID" value="VAW00017.1"/>
    <property type="molecule type" value="Genomic_DNA"/>
</dbReference>
<organism evidence="7">
    <name type="scientific">hydrothermal vent metagenome</name>
    <dbReference type="NCBI Taxonomy" id="652676"/>
    <lineage>
        <taxon>unclassified sequences</taxon>
        <taxon>metagenomes</taxon>
        <taxon>ecological metagenomes</taxon>
    </lineage>
</organism>
<keyword evidence="4 7" id="KW-0067">ATP-binding</keyword>
<dbReference type="GO" id="GO:0015807">
    <property type="term" value="P:L-amino acid transport"/>
    <property type="evidence" value="ECO:0007669"/>
    <property type="project" value="TreeGrafter"/>
</dbReference>
<dbReference type="InterPro" id="IPR003439">
    <property type="entry name" value="ABC_transporter-like_ATP-bd"/>
</dbReference>
<dbReference type="CDD" id="cd03224">
    <property type="entry name" value="ABC_TM1139_LivF_branched"/>
    <property type="match status" value="1"/>
</dbReference>
<dbReference type="GO" id="GO:0016887">
    <property type="term" value="F:ATP hydrolysis activity"/>
    <property type="evidence" value="ECO:0007669"/>
    <property type="project" value="InterPro"/>
</dbReference>
<dbReference type="SMART" id="SM00382">
    <property type="entry name" value="AAA"/>
    <property type="match status" value="1"/>
</dbReference>
<reference evidence="7" key="1">
    <citation type="submission" date="2018-06" db="EMBL/GenBank/DDBJ databases">
        <authorList>
            <person name="Zhirakovskaya E."/>
        </authorList>
    </citation>
    <scope>NUCLEOTIDE SEQUENCE</scope>
</reference>
<gene>
    <name evidence="7" type="ORF">MNBD_ALPHA04-606</name>
</gene>
<feature type="domain" description="ABC transporter" evidence="6">
    <location>
        <begin position="2"/>
        <end position="232"/>
    </location>
</feature>
<evidence type="ECO:0000256" key="2">
    <source>
        <dbReference type="ARBA" id="ARBA00022448"/>
    </source>
</evidence>
<name>A0A3B0SGB8_9ZZZZ</name>
<evidence type="ECO:0000259" key="6">
    <source>
        <dbReference type="PROSITE" id="PS50893"/>
    </source>
</evidence>
<dbReference type="AlphaFoldDB" id="A0A3B0SGB8"/>
<sequence length="240" mass="26277">MLKINNLRSGYGRSIVLRDIDLTLDDGEIVAVLGRNGAGKTTLMQTLSGAIKVWSGQIELNGKDITALPMDRRAKLGVGYVPQGRGIFTKLTVLENLRVGLYATGGDKSIVEETIEEFPALRNKLSDVGGDLSGGQQQILALARALIIKPKLLLLDEPSEGIQPSILDEISDVLCRLRKEKGISILVVEQNIDFIKLMADRAYLMDIGSISREITCDQLDSDEELHRDFLGGISLEEDET</sequence>
<dbReference type="PANTHER" id="PTHR43820">
    <property type="entry name" value="HIGH-AFFINITY BRANCHED-CHAIN AMINO ACID TRANSPORT ATP-BINDING PROTEIN LIVF"/>
    <property type="match status" value="1"/>
</dbReference>
<evidence type="ECO:0000256" key="3">
    <source>
        <dbReference type="ARBA" id="ARBA00022741"/>
    </source>
</evidence>
<dbReference type="InterPro" id="IPR003593">
    <property type="entry name" value="AAA+_ATPase"/>
</dbReference>
<dbReference type="InterPro" id="IPR052156">
    <property type="entry name" value="BCAA_Transport_ATP-bd_LivF"/>
</dbReference>
<evidence type="ECO:0000256" key="4">
    <source>
        <dbReference type="ARBA" id="ARBA00022840"/>
    </source>
</evidence>
<dbReference type="Pfam" id="PF00005">
    <property type="entry name" value="ABC_tran"/>
    <property type="match status" value="1"/>
</dbReference>
<evidence type="ECO:0000256" key="1">
    <source>
        <dbReference type="ARBA" id="ARBA00005417"/>
    </source>
</evidence>
<dbReference type="PANTHER" id="PTHR43820:SF5">
    <property type="entry name" value="HIGH-AFFINITY BRANCHED-CHAIN AMINO ACID TRANSPORT ATP-BINDING PROTEIN"/>
    <property type="match status" value="1"/>
</dbReference>
<dbReference type="InterPro" id="IPR027417">
    <property type="entry name" value="P-loop_NTPase"/>
</dbReference>
<keyword evidence="2" id="KW-0813">Transport</keyword>
<accession>A0A3B0SGB8</accession>
<keyword evidence="3" id="KW-0547">Nucleotide-binding</keyword>
<comment type="similarity">
    <text evidence="1">Belongs to the ABC transporter superfamily.</text>
</comment>
<evidence type="ECO:0000313" key="7">
    <source>
        <dbReference type="EMBL" id="VAW00017.1"/>
    </source>
</evidence>
<dbReference type="Gene3D" id="3.40.50.300">
    <property type="entry name" value="P-loop containing nucleotide triphosphate hydrolases"/>
    <property type="match status" value="1"/>
</dbReference>
<keyword evidence="5" id="KW-0029">Amino-acid transport</keyword>
<dbReference type="GO" id="GO:0015658">
    <property type="term" value="F:branched-chain amino acid transmembrane transporter activity"/>
    <property type="evidence" value="ECO:0007669"/>
    <property type="project" value="TreeGrafter"/>
</dbReference>
<dbReference type="GO" id="GO:0005524">
    <property type="term" value="F:ATP binding"/>
    <property type="evidence" value="ECO:0007669"/>
    <property type="project" value="UniProtKB-KW"/>
</dbReference>
<protein>
    <submittedName>
        <fullName evidence="7">Branched-chain amino acid transport ATP-binding protein LivF (TC 3.A.1.4.1)</fullName>
    </submittedName>
</protein>